<dbReference type="PANTHER" id="PTHR11717">
    <property type="entry name" value="LOW MOLECULAR WEIGHT PROTEIN TYROSINE PHOSPHATASE"/>
    <property type="match status" value="1"/>
</dbReference>
<dbReference type="InterPro" id="IPR023485">
    <property type="entry name" value="Ptyr_pPase"/>
</dbReference>
<dbReference type="Pfam" id="PF01451">
    <property type="entry name" value="LMWPc"/>
    <property type="match status" value="1"/>
</dbReference>
<name>A0ABS6MSH9_9GAMM</name>
<comment type="caution">
    <text evidence="3">The sequence shown here is derived from an EMBL/GenBank/DDBJ whole genome shotgun (WGS) entry which is preliminary data.</text>
</comment>
<gene>
    <name evidence="3" type="ORF">KRX52_00735</name>
</gene>
<dbReference type="EC" id="3.1.3.48" evidence="1"/>
<dbReference type="PANTHER" id="PTHR11717:SF7">
    <property type="entry name" value="LOW MOLECULAR WEIGHT PHOSPHOTYROSINE PROTEIN PHOSPHATASE"/>
    <property type="match status" value="1"/>
</dbReference>
<accession>A0ABS6MSH9</accession>
<dbReference type="RefSeq" id="WP_217679232.1">
    <property type="nucleotide sequence ID" value="NZ_JAHRGL010000001.1"/>
</dbReference>
<dbReference type="CDD" id="cd16343">
    <property type="entry name" value="LMWPTP"/>
    <property type="match status" value="1"/>
</dbReference>
<dbReference type="SMART" id="SM00226">
    <property type="entry name" value="LMWPc"/>
    <property type="match status" value="1"/>
</dbReference>
<evidence type="ECO:0000259" key="2">
    <source>
        <dbReference type="SMART" id="SM00226"/>
    </source>
</evidence>
<proteinExistence type="predicted"/>
<feature type="domain" description="Phosphotyrosine protein phosphatase I" evidence="2">
    <location>
        <begin position="1"/>
        <end position="149"/>
    </location>
</feature>
<dbReference type="Proteomes" id="UP000813068">
    <property type="component" value="Unassembled WGS sequence"/>
</dbReference>
<dbReference type="EMBL" id="JAHRGL010000001">
    <property type="protein sequence ID" value="MBV2131321.1"/>
    <property type="molecule type" value="Genomic_DNA"/>
</dbReference>
<dbReference type="InterPro" id="IPR050438">
    <property type="entry name" value="LMW_PTPase"/>
</dbReference>
<sequence>MRLLFVCLGNICRSPTAEAVMRHKLQLAGLAGQVQVDSAGTAAWHVGKAPDPRTCAAAEQRGYRLHDLRARPVREADFGQFELILAMDRDNLRQLQQLRPREATAELDLFLRRGGLREHEVPDPYYGGAEGFERVLDMVELACDRLIEQLREGL</sequence>
<organism evidence="3 4">
    <name type="scientific">Geopseudomonas aromaticivorans</name>
    <dbReference type="NCBI Taxonomy" id="2849492"/>
    <lineage>
        <taxon>Bacteria</taxon>
        <taxon>Pseudomonadati</taxon>
        <taxon>Pseudomonadota</taxon>
        <taxon>Gammaproteobacteria</taxon>
        <taxon>Pseudomonadales</taxon>
        <taxon>Pseudomonadaceae</taxon>
        <taxon>Geopseudomonas</taxon>
    </lineage>
</organism>
<reference evidence="3 4" key="1">
    <citation type="submission" date="2021-06" db="EMBL/GenBank/DDBJ databases">
        <title>Differences between aerobic and microaerobic xylene degrading microbial communities.</title>
        <authorList>
            <person name="Banerjee S."/>
            <person name="Tancsics A."/>
        </authorList>
    </citation>
    <scope>NUCLEOTIDE SEQUENCE [LARGE SCALE GENOMIC DNA]</scope>
    <source>
        <strain evidence="3 4">MAP12</strain>
    </source>
</reference>
<keyword evidence="4" id="KW-1185">Reference proteome</keyword>
<evidence type="ECO:0000313" key="4">
    <source>
        <dbReference type="Proteomes" id="UP000813068"/>
    </source>
</evidence>
<evidence type="ECO:0000313" key="3">
    <source>
        <dbReference type="EMBL" id="MBV2131321.1"/>
    </source>
</evidence>
<protein>
    <recommendedName>
        <fullName evidence="1">protein-tyrosine-phosphatase</fullName>
        <ecNumber evidence="1">3.1.3.48</ecNumber>
    </recommendedName>
</protein>
<evidence type="ECO:0000256" key="1">
    <source>
        <dbReference type="ARBA" id="ARBA00013064"/>
    </source>
</evidence>